<evidence type="ECO:0000313" key="3">
    <source>
        <dbReference type="Proteomes" id="UP000054937"/>
    </source>
</evidence>
<dbReference type="EMBL" id="LDAU01000077">
    <property type="protein sequence ID" value="KRX07974.1"/>
    <property type="molecule type" value="Genomic_DNA"/>
</dbReference>
<feature type="compositionally biased region" description="Low complexity" evidence="1">
    <location>
        <begin position="83"/>
        <end position="103"/>
    </location>
</feature>
<dbReference type="InParanoid" id="A0A0V0R0B7"/>
<keyword evidence="3" id="KW-1185">Reference proteome</keyword>
<proteinExistence type="predicted"/>
<evidence type="ECO:0000256" key="1">
    <source>
        <dbReference type="SAM" id="MobiDB-lite"/>
    </source>
</evidence>
<protein>
    <submittedName>
        <fullName evidence="2">Uncharacterized protein</fullName>
    </submittedName>
</protein>
<evidence type="ECO:0000313" key="2">
    <source>
        <dbReference type="EMBL" id="KRX07974.1"/>
    </source>
</evidence>
<dbReference type="Proteomes" id="UP000054937">
    <property type="component" value="Unassembled WGS sequence"/>
</dbReference>
<comment type="caution">
    <text evidence="2">The sequence shown here is derived from an EMBL/GenBank/DDBJ whole genome shotgun (WGS) entry which is preliminary data.</text>
</comment>
<feature type="region of interest" description="Disordered" evidence="1">
    <location>
        <begin position="83"/>
        <end position="108"/>
    </location>
</feature>
<organism evidence="2 3">
    <name type="scientific">Pseudocohnilembus persalinus</name>
    <name type="common">Ciliate</name>
    <dbReference type="NCBI Taxonomy" id="266149"/>
    <lineage>
        <taxon>Eukaryota</taxon>
        <taxon>Sar</taxon>
        <taxon>Alveolata</taxon>
        <taxon>Ciliophora</taxon>
        <taxon>Intramacronucleata</taxon>
        <taxon>Oligohymenophorea</taxon>
        <taxon>Scuticociliatia</taxon>
        <taxon>Philasterida</taxon>
        <taxon>Pseudocohnilembidae</taxon>
        <taxon>Pseudocohnilembus</taxon>
    </lineage>
</organism>
<name>A0A0V0R0B7_PSEPJ</name>
<gene>
    <name evidence="2" type="ORF">PPERSA_10609</name>
</gene>
<sequence>MKKINKNYVKNIVNGLLTYIQDQKEEIQKYYDKYLSEEDKECLKIRNFFYKYKSKRFRITNKQDFRKLFVTPQQQTLQQKQNVLNQKNRNQVSSQNVNKNSQNQKKKQQKQCGYVDIKTIQEGCSQNQSSQETCNFMQYIDSNNEINDSFTSTVQINQIKGNSVYNIKTKKNEKQKEQQFVNQSDQIQQYNHYMNNFLKSRECGISVIQVPVGVVLKNLVQSQQKSYLNMEDNQQIQQQKFQEKIKLQNNENKCDSFYEFDSENINKYHVNQQEQQKTTERNYYNNYTQKTALSIQGFKYYIRNKKKQSSYKVISQQQNQSIQQDQQDQQQQQQMFKNKENLKQDKIRGKNRGAELERKILRVFFHRFINSELLTYCVHKSRIRNPQYIIRVKNKVLDCLKMDFVQRKDYYNDMNNLMDYEP</sequence>
<feature type="compositionally biased region" description="Basic and acidic residues" evidence="1">
    <location>
        <begin position="337"/>
        <end position="349"/>
    </location>
</feature>
<dbReference type="AlphaFoldDB" id="A0A0V0R0B7"/>
<feature type="region of interest" description="Disordered" evidence="1">
    <location>
        <begin position="319"/>
        <end position="349"/>
    </location>
</feature>
<feature type="compositionally biased region" description="Low complexity" evidence="1">
    <location>
        <begin position="319"/>
        <end position="334"/>
    </location>
</feature>
<accession>A0A0V0R0B7</accession>
<reference evidence="2 3" key="1">
    <citation type="journal article" date="2015" name="Sci. Rep.">
        <title>Genome of the facultative scuticociliatosis pathogen Pseudocohnilembus persalinus provides insight into its virulence through horizontal gene transfer.</title>
        <authorList>
            <person name="Xiong J."/>
            <person name="Wang G."/>
            <person name="Cheng J."/>
            <person name="Tian M."/>
            <person name="Pan X."/>
            <person name="Warren A."/>
            <person name="Jiang C."/>
            <person name="Yuan D."/>
            <person name="Miao W."/>
        </authorList>
    </citation>
    <scope>NUCLEOTIDE SEQUENCE [LARGE SCALE GENOMIC DNA]</scope>
    <source>
        <strain evidence="2">36N120E</strain>
    </source>
</reference>